<name>A0A0C2BWX5_9BURK</name>
<reference evidence="3 4" key="1">
    <citation type="submission" date="2014-12" db="EMBL/GenBank/DDBJ databases">
        <title>Denitrispirillum autotrophicum gen. nov., sp. nov., Denitrifying, Facultatively Autotrophic Bacteria Isolated from Rice Paddy Soil.</title>
        <authorList>
            <person name="Ishii S."/>
            <person name="Ashida N."/>
            <person name="Ohno H."/>
            <person name="Otsuka S."/>
            <person name="Yokota A."/>
            <person name="Senoo K."/>
        </authorList>
    </citation>
    <scope>NUCLEOTIDE SEQUENCE [LARGE SCALE GENOMIC DNA]</scope>
    <source>
        <strain evidence="3 4">TSA66</strain>
    </source>
</reference>
<dbReference type="RefSeq" id="WP_040041195.1">
    <property type="nucleotide sequence ID" value="NZ_JWJG01000028.1"/>
</dbReference>
<dbReference type="GO" id="GO:0009244">
    <property type="term" value="P:lipopolysaccharide core region biosynthetic process"/>
    <property type="evidence" value="ECO:0007669"/>
    <property type="project" value="TreeGrafter"/>
</dbReference>
<dbReference type="STRING" id="709839.TSA66_19610"/>
<organism evidence="3 4">
    <name type="scientific">Noviherbaspirillum autotrophicum</name>
    <dbReference type="NCBI Taxonomy" id="709839"/>
    <lineage>
        <taxon>Bacteria</taxon>
        <taxon>Pseudomonadati</taxon>
        <taxon>Pseudomonadota</taxon>
        <taxon>Betaproteobacteria</taxon>
        <taxon>Burkholderiales</taxon>
        <taxon>Oxalobacteraceae</taxon>
        <taxon>Noviherbaspirillum</taxon>
    </lineage>
</organism>
<dbReference type="PANTHER" id="PTHR30160">
    <property type="entry name" value="TETRAACYLDISACCHARIDE 4'-KINASE-RELATED"/>
    <property type="match status" value="1"/>
</dbReference>
<dbReference type="Proteomes" id="UP000031572">
    <property type="component" value="Unassembled WGS sequence"/>
</dbReference>
<protein>
    <submittedName>
        <fullName evidence="3">Glycosyl transferase</fullName>
    </submittedName>
</protein>
<gene>
    <name evidence="3" type="ORF">TSA66_19610</name>
</gene>
<dbReference type="SUPFAM" id="SSF53756">
    <property type="entry name" value="UDP-Glycosyltransferase/glycogen phosphorylase"/>
    <property type="match status" value="1"/>
</dbReference>
<evidence type="ECO:0000256" key="2">
    <source>
        <dbReference type="ARBA" id="ARBA00022679"/>
    </source>
</evidence>
<dbReference type="AlphaFoldDB" id="A0A0C2BWX5"/>
<keyword evidence="1" id="KW-0328">Glycosyltransferase</keyword>
<dbReference type="CDD" id="cd03789">
    <property type="entry name" value="GT9_LPS_heptosyltransferase"/>
    <property type="match status" value="1"/>
</dbReference>
<dbReference type="PANTHER" id="PTHR30160:SF7">
    <property type="entry name" value="ADP-HEPTOSE--LPS HEPTOSYLTRANSFERASE 2"/>
    <property type="match status" value="1"/>
</dbReference>
<evidence type="ECO:0000313" key="3">
    <source>
        <dbReference type="EMBL" id="KIF82521.1"/>
    </source>
</evidence>
<dbReference type="InterPro" id="IPR051199">
    <property type="entry name" value="LPS_LOS_Heptosyltrfase"/>
</dbReference>
<dbReference type="Gene3D" id="3.40.50.2000">
    <property type="entry name" value="Glycogen Phosphorylase B"/>
    <property type="match status" value="2"/>
</dbReference>
<comment type="caution">
    <text evidence="3">The sequence shown here is derived from an EMBL/GenBank/DDBJ whole genome shotgun (WGS) entry which is preliminary data.</text>
</comment>
<dbReference type="InterPro" id="IPR002201">
    <property type="entry name" value="Glyco_trans_9"/>
</dbReference>
<proteinExistence type="predicted"/>
<keyword evidence="2 3" id="KW-0808">Transferase</keyword>
<accession>A0A0C2BWX5</accession>
<dbReference type="EMBL" id="JWJG01000028">
    <property type="protein sequence ID" value="KIF82521.1"/>
    <property type="molecule type" value="Genomic_DNA"/>
</dbReference>
<dbReference type="Pfam" id="PF01075">
    <property type="entry name" value="Glyco_transf_9"/>
    <property type="match status" value="1"/>
</dbReference>
<evidence type="ECO:0000313" key="4">
    <source>
        <dbReference type="Proteomes" id="UP000031572"/>
    </source>
</evidence>
<dbReference type="OrthoDB" id="9781892at2"/>
<dbReference type="GO" id="GO:0005829">
    <property type="term" value="C:cytosol"/>
    <property type="evidence" value="ECO:0007669"/>
    <property type="project" value="TreeGrafter"/>
</dbReference>
<sequence>MPDSGEVLSGVRTIAVLRPNAVGDFIFALPALHALRAAYPAARIIYIGKAWHAEFLRDRPGPIDDVAVIPPCPGVGAPLQQEYDEGAVDAFVASMRSAEIDLAVQIYGGGRYANPFIRRLGARLSVGLKAPDAEPLDRWIAYASLQNKRLLLLEAAALAGARSLELGRELEVTARDRTEAAQVMGPATAQPLVLIQPGSSDARRRWPASSFARVADVLAAAGAVIAVHGTAAEAAVVREVIGHMRHPAFDLSGKVSLSGLCGLLARSALLVSNDTGPLHLALAVGTPAVGIYWLTNLYESGPLLQDRHRAALATRTLCPVCGAENLTQRCPHDESFVADVPVAEVTELALELLRRQGVDR</sequence>
<evidence type="ECO:0000256" key="1">
    <source>
        <dbReference type="ARBA" id="ARBA00022676"/>
    </source>
</evidence>
<dbReference type="GO" id="GO:0008713">
    <property type="term" value="F:ADP-heptose-lipopolysaccharide heptosyltransferase activity"/>
    <property type="evidence" value="ECO:0007669"/>
    <property type="project" value="TreeGrafter"/>
</dbReference>
<keyword evidence="4" id="KW-1185">Reference proteome</keyword>